<dbReference type="Pfam" id="PF04239">
    <property type="entry name" value="DUF421"/>
    <property type="match status" value="1"/>
</dbReference>
<reference evidence="9 10" key="1">
    <citation type="journal article" date="2011" name="J. Bacteriol.">
        <title>Genome sequence of the verrucomicrobium Opitutus terrae PB90-1, an abundant inhabitant of rice paddy soil ecosystems.</title>
        <authorList>
            <person name="van Passel M.W."/>
            <person name="Kant R."/>
            <person name="Palva A."/>
            <person name="Copeland A."/>
            <person name="Lucas S."/>
            <person name="Lapidus A."/>
            <person name="Glavina del Rio T."/>
            <person name="Pitluck S."/>
            <person name="Goltsman E."/>
            <person name="Clum A."/>
            <person name="Sun H."/>
            <person name="Schmutz J."/>
            <person name="Larimer F.W."/>
            <person name="Land M.L."/>
            <person name="Hauser L."/>
            <person name="Kyrpides N."/>
            <person name="Mikhailova N."/>
            <person name="Richardson P.P."/>
            <person name="Janssen P.H."/>
            <person name="de Vos W.M."/>
            <person name="Smidt H."/>
        </authorList>
    </citation>
    <scope>NUCLEOTIDE SEQUENCE [LARGE SCALE GENOMIC DNA]</scope>
    <source>
        <strain evidence="10">DSM 11246 / JCM 15787 / PB90-1</strain>
    </source>
</reference>
<dbReference type="PANTHER" id="PTHR34582:SF6">
    <property type="entry name" value="UPF0702 TRANSMEMBRANE PROTEIN YCAP"/>
    <property type="match status" value="1"/>
</dbReference>
<evidence type="ECO:0000259" key="8">
    <source>
        <dbReference type="Pfam" id="PF04239"/>
    </source>
</evidence>
<evidence type="ECO:0000256" key="1">
    <source>
        <dbReference type="ARBA" id="ARBA00004651"/>
    </source>
</evidence>
<accession>B1ZNW8</accession>
<comment type="similarity">
    <text evidence="2">Belongs to the UPF0702 family.</text>
</comment>
<keyword evidence="10" id="KW-1185">Reference proteome</keyword>
<organism evidence="9 10">
    <name type="scientific">Opitutus terrae (strain DSM 11246 / JCM 15787 / PB90-1)</name>
    <dbReference type="NCBI Taxonomy" id="452637"/>
    <lineage>
        <taxon>Bacteria</taxon>
        <taxon>Pseudomonadati</taxon>
        <taxon>Verrucomicrobiota</taxon>
        <taxon>Opitutia</taxon>
        <taxon>Opitutales</taxon>
        <taxon>Opitutaceae</taxon>
        <taxon>Opitutus</taxon>
    </lineage>
</organism>
<feature type="domain" description="YetF C-terminal" evidence="8">
    <location>
        <begin position="101"/>
        <end position="166"/>
    </location>
</feature>
<name>B1ZNW8_OPITP</name>
<keyword evidence="5 7" id="KW-1133">Transmembrane helix</keyword>
<evidence type="ECO:0000256" key="5">
    <source>
        <dbReference type="ARBA" id="ARBA00022989"/>
    </source>
</evidence>
<dbReference type="OrthoDB" id="3266405at2"/>
<evidence type="ECO:0000256" key="7">
    <source>
        <dbReference type="SAM" id="Phobius"/>
    </source>
</evidence>
<dbReference type="InterPro" id="IPR023090">
    <property type="entry name" value="UPF0702_alpha/beta_dom_sf"/>
</dbReference>
<dbReference type="EMBL" id="CP001032">
    <property type="protein sequence ID" value="ACB75485.1"/>
    <property type="molecule type" value="Genomic_DNA"/>
</dbReference>
<comment type="subcellular location">
    <subcellularLocation>
        <location evidence="1">Cell membrane</location>
        <topology evidence="1">Multi-pass membrane protein</topology>
    </subcellularLocation>
</comment>
<dbReference type="Proteomes" id="UP000007013">
    <property type="component" value="Chromosome"/>
</dbReference>
<dbReference type="KEGG" id="ote:Oter_2202"/>
<evidence type="ECO:0000313" key="9">
    <source>
        <dbReference type="EMBL" id="ACB75485.1"/>
    </source>
</evidence>
<keyword evidence="6 7" id="KW-0472">Membrane</keyword>
<dbReference type="HOGENOM" id="CLU_077149_2_1_0"/>
<feature type="transmembrane region" description="Helical" evidence="7">
    <location>
        <begin position="20"/>
        <end position="41"/>
    </location>
</feature>
<evidence type="ECO:0000256" key="3">
    <source>
        <dbReference type="ARBA" id="ARBA00022475"/>
    </source>
</evidence>
<dbReference type="InterPro" id="IPR007353">
    <property type="entry name" value="DUF421"/>
</dbReference>
<keyword evidence="3" id="KW-1003">Cell membrane</keyword>
<evidence type="ECO:0000313" key="10">
    <source>
        <dbReference type="Proteomes" id="UP000007013"/>
    </source>
</evidence>
<gene>
    <name evidence="9" type="ordered locus">Oter_2202</name>
</gene>
<proteinExistence type="inferred from homology"/>
<evidence type="ECO:0000256" key="6">
    <source>
        <dbReference type="ARBA" id="ARBA00023136"/>
    </source>
</evidence>
<evidence type="ECO:0000256" key="2">
    <source>
        <dbReference type="ARBA" id="ARBA00006448"/>
    </source>
</evidence>
<dbReference type="Gene3D" id="3.30.240.20">
    <property type="entry name" value="bsu07140 like domains"/>
    <property type="match status" value="1"/>
</dbReference>
<protein>
    <recommendedName>
        <fullName evidence="8">YetF C-terminal domain-containing protein</fullName>
    </recommendedName>
</protein>
<evidence type="ECO:0000256" key="4">
    <source>
        <dbReference type="ARBA" id="ARBA00022692"/>
    </source>
</evidence>
<dbReference type="RefSeq" id="WP_012375022.1">
    <property type="nucleotide sequence ID" value="NC_010571.1"/>
</dbReference>
<sequence length="167" mass="18620">MESFKILVDTWLGLNAEPHQLLFPQMALRALVVFVAALIMLRLSHKRFFARRNAIDVLLTFVLASTLARAINGSAAFFPTLATGFVLVFVHRGFTFLGARWGAFGRLAKGEPATLIENGRVHEKTLRAHSLSRDDLAEDLRISGVADPREVRQALLERNGQISVLKR</sequence>
<dbReference type="eggNOG" id="COG2323">
    <property type="taxonomic scope" value="Bacteria"/>
</dbReference>
<dbReference type="GO" id="GO:0005886">
    <property type="term" value="C:plasma membrane"/>
    <property type="evidence" value="ECO:0007669"/>
    <property type="project" value="UniProtKB-SubCell"/>
</dbReference>
<keyword evidence="4 7" id="KW-0812">Transmembrane</keyword>
<dbReference type="AlphaFoldDB" id="B1ZNW8"/>
<dbReference type="PANTHER" id="PTHR34582">
    <property type="entry name" value="UPF0702 TRANSMEMBRANE PROTEIN YCAP"/>
    <property type="match status" value="1"/>
</dbReference>
<feature type="transmembrane region" description="Helical" evidence="7">
    <location>
        <begin position="53"/>
        <end position="71"/>
    </location>
</feature>
<dbReference type="STRING" id="452637.Oter_2202"/>